<comment type="caution">
    <text evidence="1">The sequence shown here is derived from an EMBL/GenBank/DDBJ whole genome shotgun (WGS) entry which is preliminary data.</text>
</comment>
<sequence length="134" mass="15440">MRDISHGLGNSSTPGGDRIFNACQVLVYRYRKTPRFLPCHKDDKYMEIAIITLNRAVSHTGLFQNIISDREPNSTSSLWTNLHNLFGTKFSFSSSYYSETDEMEARMIQALKEIVRRFCAYGIEFKDSDGFIHD</sequence>
<gene>
    <name evidence="1" type="ORF">O181_000319</name>
</gene>
<accession>A0A9Q3B8E8</accession>
<evidence type="ECO:0008006" key="3">
    <source>
        <dbReference type="Google" id="ProtNLM"/>
    </source>
</evidence>
<dbReference type="InterPro" id="IPR036397">
    <property type="entry name" value="RNaseH_sf"/>
</dbReference>
<evidence type="ECO:0000313" key="1">
    <source>
        <dbReference type="EMBL" id="MBW0460604.1"/>
    </source>
</evidence>
<keyword evidence="2" id="KW-1185">Reference proteome</keyword>
<dbReference type="GO" id="GO:0003676">
    <property type="term" value="F:nucleic acid binding"/>
    <property type="evidence" value="ECO:0007669"/>
    <property type="project" value="InterPro"/>
</dbReference>
<protein>
    <recommendedName>
        <fullName evidence="3">Integrase catalytic domain-containing protein</fullName>
    </recommendedName>
</protein>
<organism evidence="1 2">
    <name type="scientific">Austropuccinia psidii MF-1</name>
    <dbReference type="NCBI Taxonomy" id="1389203"/>
    <lineage>
        <taxon>Eukaryota</taxon>
        <taxon>Fungi</taxon>
        <taxon>Dikarya</taxon>
        <taxon>Basidiomycota</taxon>
        <taxon>Pucciniomycotina</taxon>
        <taxon>Pucciniomycetes</taxon>
        <taxon>Pucciniales</taxon>
        <taxon>Sphaerophragmiaceae</taxon>
        <taxon>Austropuccinia</taxon>
    </lineage>
</organism>
<dbReference type="AlphaFoldDB" id="A0A9Q3B8E8"/>
<evidence type="ECO:0000313" key="2">
    <source>
        <dbReference type="Proteomes" id="UP000765509"/>
    </source>
</evidence>
<proteinExistence type="predicted"/>
<name>A0A9Q3B8E8_9BASI</name>
<dbReference type="Gene3D" id="3.30.420.10">
    <property type="entry name" value="Ribonuclease H-like superfamily/Ribonuclease H"/>
    <property type="match status" value="1"/>
</dbReference>
<dbReference type="Proteomes" id="UP000765509">
    <property type="component" value="Unassembled WGS sequence"/>
</dbReference>
<dbReference type="SUPFAM" id="SSF53098">
    <property type="entry name" value="Ribonuclease H-like"/>
    <property type="match status" value="1"/>
</dbReference>
<dbReference type="EMBL" id="AVOT02000035">
    <property type="protein sequence ID" value="MBW0460604.1"/>
    <property type="molecule type" value="Genomic_DNA"/>
</dbReference>
<reference evidence="1" key="1">
    <citation type="submission" date="2021-03" db="EMBL/GenBank/DDBJ databases">
        <title>Draft genome sequence of rust myrtle Austropuccinia psidii MF-1, a brazilian biotype.</title>
        <authorList>
            <person name="Quecine M.C."/>
            <person name="Pachon D.M.R."/>
            <person name="Bonatelli M.L."/>
            <person name="Correr F.H."/>
            <person name="Franceschini L.M."/>
            <person name="Leite T.F."/>
            <person name="Margarido G.R.A."/>
            <person name="Almeida C.A."/>
            <person name="Ferrarezi J.A."/>
            <person name="Labate C.A."/>
        </authorList>
    </citation>
    <scope>NUCLEOTIDE SEQUENCE</scope>
    <source>
        <strain evidence="1">MF-1</strain>
    </source>
</reference>
<dbReference type="OrthoDB" id="2273864at2759"/>
<dbReference type="InterPro" id="IPR012337">
    <property type="entry name" value="RNaseH-like_sf"/>
</dbReference>